<evidence type="ECO:0000256" key="9">
    <source>
        <dbReference type="RuleBase" id="RU000688"/>
    </source>
</evidence>
<feature type="transmembrane region" description="Helical" evidence="10">
    <location>
        <begin position="1108"/>
        <end position="1131"/>
    </location>
</feature>
<dbReference type="AlphaFoldDB" id="A0A3M6UT76"/>
<feature type="transmembrane region" description="Helical" evidence="10">
    <location>
        <begin position="998"/>
        <end position="1018"/>
    </location>
</feature>
<keyword evidence="4 10" id="KW-1133">Transmembrane helix</keyword>
<protein>
    <recommendedName>
        <fullName evidence="11">G-protein coupled receptors family 1 profile domain-containing protein</fullName>
    </recommendedName>
</protein>
<keyword evidence="7 9" id="KW-0675">Receptor</keyword>
<reference evidence="12 13" key="1">
    <citation type="journal article" date="2018" name="Sci. Rep.">
        <title>Comparative analysis of the Pocillopora damicornis genome highlights role of immune system in coral evolution.</title>
        <authorList>
            <person name="Cunning R."/>
            <person name="Bay R.A."/>
            <person name="Gillette P."/>
            <person name="Baker A.C."/>
            <person name="Traylor-Knowles N."/>
        </authorList>
    </citation>
    <scope>NUCLEOTIDE SEQUENCE [LARGE SCALE GENOMIC DNA]</scope>
    <source>
        <strain evidence="12">RSMAS</strain>
        <tissue evidence="12">Whole animal</tissue>
    </source>
</reference>
<feature type="domain" description="G-protein coupled receptors family 1 profile" evidence="11">
    <location>
        <begin position="146"/>
        <end position="392"/>
    </location>
</feature>
<sequence>MKNFKAMKMVSYILGVYIISWMPSLVLLVVHSYYTATNHLCNDIKVDKVVWPWIETNAFTSSEINPLIFYVRNSEFRQAFRRTVHWLPFVHGQNSANVNLSQKPKRSQMARKVGNPVSFAKDRPSDAAFIVLSLWLALSGLAAVSGNTVVLWLFYKNKSLRTVSNRFLVSLSIADLLVGAVVEPAFLVGYLPQPSHNQEIEHFLWIHSTAATTWNLCCVSVDRFTAVCFPFRYQVILTNKRCCVVITVIWIISLFLPFPIMFVKNGATDHQAELWLSFAFILFVFPIIVVSFCYIFIFRAANKQHKQVKKEHQRTNYSSRQALNNFKAIKTVGLILGVFIITWMPCLILDLVIYYYRKIEHGQCNEHELHYMALPWVKATAFTSSAINPLIYYFRNSEFCQAFRRTFNFDRLHCAHHKNAPDLRAKQEKTRKAGNNMDAACPEEQPSTTASIVLSLWFTLSGLAAVAGNAVVLFLFYKSESLRTISNRFLASLSVADLFVGLVIDPIRIASGCLIRPPVDSDLHALGSHYHRNNFQLVLCFCRPVYCDSLSFPLSGNYYKVNNDKDDAALWLSLAFMLCVTPLFVVSISYIFMLKEARHQCRRIAPGENYLNHNNRRVRIVKNYKAIKTVFGLTLVQCYHFVANNLCDSDEIDTTVWPWVEAIAFTSSAINPLIYYFRNKEFRLAFRRTFRWLRLNMNLNCSEERLSSGASIFLSLWFSLSGLAAVVGNATVLGILYKKESLRTISNRFLASLSVADFFVGLVLNPIILATYLSQPQSGHGSMTEIIHLILWIHSAGATSLSLCCASVDRLIAIRFPYRYQEFVTKTRCHVVITAAARTQGKRIREERHHSNDDTLRGVVKNLKAIKTIGLVFSVCIITWIPCFILTIITYHYSTTKKDCLFEKLLSLAWPWVEATALTSSAINPFIYYFRNGEFRQAFCSTFYSFPCLSEPKNVSDLGLKKERKEFSFSGLAAVTGNGLMLWLFYKNKSLRTISNRFLASLSLADFVAGSVVDPVWIVVRCLIQPPVQSISFDVINLLWTHTTAATTFNLCCVSVDRFISIRFPFRYQGMVTKKRCYTVIISVWLFSSGLPFSTTTVNDMGYVVAELLSALAFIIFAVPLLVVSLVYICIFKEAKGILRGISAEKITGNCHENIRVRAKQNFKAIKTVGLVLGTCIITWLPSFVPLLLHFYYSNANHNCKPINPLIYYFRNQEFRRAFRSTFRNLSSRFNEENELETVKKRKRNHSIGNGVVTGNLAVQKTEF</sequence>
<dbReference type="SUPFAM" id="SSF81321">
    <property type="entry name" value="Family A G protein-coupled receptor-like"/>
    <property type="match status" value="5"/>
</dbReference>
<evidence type="ECO:0000256" key="6">
    <source>
        <dbReference type="ARBA" id="ARBA00023136"/>
    </source>
</evidence>
<evidence type="ECO:0000259" key="11">
    <source>
        <dbReference type="PROSITE" id="PS50262"/>
    </source>
</evidence>
<evidence type="ECO:0000256" key="2">
    <source>
        <dbReference type="ARBA" id="ARBA00022475"/>
    </source>
</evidence>
<dbReference type="CDD" id="cd00637">
    <property type="entry name" value="7tm_classA_rhodopsin-like"/>
    <property type="match status" value="2"/>
</dbReference>
<dbReference type="InterPro" id="IPR050569">
    <property type="entry name" value="TAAR"/>
</dbReference>
<feature type="domain" description="G-protein coupled receptors family 1 profile" evidence="11">
    <location>
        <begin position="977"/>
        <end position="1189"/>
    </location>
</feature>
<evidence type="ECO:0000313" key="13">
    <source>
        <dbReference type="Proteomes" id="UP000275408"/>
    </source>
</evidence>
<keyword evidence="5 9" id="KW-0297">G-protein coupled receptor</keyword>
<evidence type="ECO:0000256" key="1">
    <source>
        <dbReference type="ARBA" id="ARBA00004651"/>
    </source>
</evidence>
<comment type="subcellular location">
    <subcellularLocation>
        <location evidence="1">Cell membrane</location>
        <topology evidence="1">Multi-pass membrane protein</topology>
    </subcellularLocation>
</comment>
<organism evidence="12 13">
    <name type="scientific">Pocillopora damicornis</name>
    <name type="common">Cauliflower coral</name>
    <name type="synonym">Millepora damicornis</name>
    <dbReference type="NCBI Taxonomy" id="46731"/>
    <lineage>
        <taxon>Eukaryota</taxon>
        <taxon>Metazoa</taxon>
        <taxon>Cnidaria</taxon>
        <taxon>Anthozoa</taxon>
        <taxon>Hexacorallia</taxon>
        <taxon>Scleractinia</taxon>
        <taxon>Astrocoeniina</taxon>
        <taxon>Pocilloporidae</taxon>
        <taxon>Pocillopora</taxon>
    </lineage>
</organism>
<keyword evidence="8 9" id="KW-0807">Transducer</keyword>
<accession>A0A3M6UT76</accession>
<dbReference type="PANTHER" id="PTHR24249">
    <property type="entry name" value="HISTAMINE RECEPTOR-RELATED G-PROTEIN COUPLED RECEPTOR"/>
    <property type="match status" value="1"/>
</dbReference>
<feature type="transmembrane region" description="Helical" evidence="10">
    <location>
        <begin position="786"/>
        <end position="808"/>
    </location>
</feature>
<feature type="transmembrane region" description="Helical" evidence="10">
    <location>
        <begin position="1077"/>
        <end position="1096"/>
    </location>
</feature>
<feature type="domain" description="G-protein coupled receptors family 1 profile" evidence="11">
    <location>
        <begin position="864"/>
        <end position="928"/>
    </location>
</feature>
<dbReference type="Proteomes" id="UP000275408">
    <property type="component" value="Unassembled WGS sequence"/>
</dbReference>
<comment type="similarity">
    <text evidence="9">Belongs to the G-protein coupled receptor 1 family.</text>
</comment>
<dbReference type="PROSITE" id="PS00237">
    <property type="entry name" value="G_PROTEIN_RECEP_F1_1"/>
    <property type="match status" value="2"/>
</dbReference>
<feature type="transmembrane region" description="Helical" evidence="10">
    <location>
        <begin position="568"/>
        <end position="593"/>
    </location>
</feature>
<feature type="domain" description="G-protein coupled receptors family 1 profile" evidence="11">
    <location>
        <begin position="1"/>
        <end position="69"/>
    </location>
</feature>
<dbReference type="EMBL" id="RCHS01000828">
    <property type="protein sequence ID" value="RMX56528.1"/>
    <property type="molecule type" value="Genomic_DNA"/>
</dbReference>
<feature type="transmembrane region" description="Helical" evidence="10">
    <location>
        <begin position="712"/>
        <end position="737"/>
    </location>
</feature>
<feature type="transmembrane region" description="Helical" evidence="10">
    <location>
        <begin position="871"/>
        <end position="893"/>
    </location>
</feature>
<feature type="transmembrane region" description="Helical" evidence="10">
    <location>
        <begin position="12"/>
        <end position="34"/>
    </location>
</feature>
<dbReference type="InterPro" id="IPR017452">
    <property type="entry name" value="GPCR_Rhodpsn_7TM"/>
</dbReference>
<feature type="transmembrane region" description="Helical" evidence="10">
    <location>
        <begin position="274"/>
        <end position="297"/>
    </location>
</feature>
<dbReference type="OrthoDB" id="5965749at2759"/>
<dbReference type="PANTHER" id="PTHR24249:SF372">
    <property type="entry name" value="G-PROTEIN COUPLED RECEPTORS FAMILY 1 PROFILE DOMAIN-CONTAINING PROTEIN"/>
    <property type="match status" value="1"/>
</dbReference>
<evidence type="ECO:0000256" key="8">
    <source>
        <dbReference type="ARBA" id="ARBA00023224"/>
    </source>
</evidence>
<keyword evidence="6 10" id="KW-0472">Membrane</keyword>
<feature type="domain" description="G-protein coupled receptors family 1 profile" evidence="11">
    <location>
        <begin position="728"/>
        <end position="836"/>
    </location>
</feature>
<dbReference type="GO" id="GO:0004930">
    <property type="term" value="F:G protein-coupled receptor activity"/>
    <property type="evidence" value="ECO:0007669"/>
    <property type="project" value="UniProtKB-KW"/>
</dbReference>
<evidence type="ECO:0000256" key="5">
    <source>
        <dbReference type="ARBA" id="ARBA00023040"/>
    </source>
</evidence>
<proteinExistence type="inferred from homology"/>
<name>A0A3M6UT76_POCDA</name>
<dbReference type="SMART" id="SM01381">
    <property type="entry name" value="7TM_GPCR_Srsx"/>
    <property type="match status" value="1"/>
</dbReference>
<feature type="transmembrane region" description="Helical" evidence="10">
    <location>
        <begin position="749"/>
        <end position="774"/>
    </location>
</feature>
<feature type="transmembrane region" description="Helical" evidence="10">
    <location>
        <begin position="332"/>
        <end position="356"/>
    </location>
</feature>
<dbReference type="GO" id="GO:0005886">
    <property type="term" value="C:plasma membrane"/>
    <property type="evidence" value="ECO:0007669"/>
    <property type="project" value="UniProtKB-SubCell"/>
</dbReference>
<dbReference type="PROSITE" id="PS50262">
    <property type="entry name" value="G_PROTEIN_RECEP_F1_2"/>
    <property type="match status" value="6"/>
</dbReference>
<dbReference type="InterPro" id="IPR000276">
    <property type="entry name" value="GPCR_Rhodpsn"/>
</dbReference>
<keyword evidence="2" id="KW-1003">Cell membrane</keyword>
<feature type="transmembrane region" description="Helical" evidence="10">
    <location>
        <begin position="1038"/>
        <end position="1056"/>
    </location>
</feature>
<feature type="transmembrane region" description="Helical" evidence="10">
    <location>
        <begin position="127"/>
        <end position="155"/>
    </location>
</feature>
<feature type="transmembrane region" description="Helical" evidence="10">
    <location>
        <begin position="626"/>
        <end position="643"/>
    </location>
</feature>
<feature type="transmembrane region" description="Helical" evidence="10">
    <location>
        <begin position="203"/>
        <end position="221"/>
    </location>
</feature>
<feature type="transmembrane region" description="Helical" evidence="10">
    <location>
        <begin position="454"/>
        <end position="477"/>
    </location>
</feature>
<comment type="caution">
    <text evidence="12">The sequence shown here is derived from an EMBL/GenBank/DDBJ whole genome shotgun (WGS) entry which is preliminary data.</text>
</comment>
<dbReference type="PRINTS" id="PR00237">
    <property type="entry name" value="GPCRRHODOPSN"/>
</dbReference>
<gene>
    <name evidence="12" type="ORF">pdam_00007234</name>
</gene>
<evidence type="ECO:0000256" key="7">
    <source>
        <dbReference type="ARBA" id="ARBA00023170"/>
    </source>
</evidence>
<evidence type="ECO:0000256" key="4">
    <source>
        <dbReference type="ARBA" id="ARBA00022989"/>
    </source>
</evidence>
<dbReference type="Pfam" id="PF00001">
    <property type="entry name" value="7tm_1"/>
    <property type="match status" value="5"/>
</dbReference>
<feature type="transmembrane region" description="Helical" evidence="10">
    <location>
        <begin position="1168"/>
        <end position="1193"/>
    </location>
</feature>
<evidence type="ECO:0000256" key="10">
    <source>
        <dbReference type="SAM" id="Phobius"/>
    </source>
</evidence>
<feature type="domain" description="G-protein coupled receptors family 1 profile" evidence="11">
    <location>
        <begin position="468"/>
        <end position="507"/>
    </location>
</feature>
<keyword evidence="3 9" id="KW-0812">Transmembrane</keyword>
<dbReference type="Gene3D" id="1.20.1070.10">
    <property type="entry name" value="Rhodopsin 7-helix transmembrane proteins"/>
    <property type="match status" value="7"/>
</dbReference>
<feature type="transmembrane region" description="Helical" evidence="10">
    <location>
        <begin position="242"/>
        <end position="262"/>
    </location>
</feature>
<feature type="transmembrane region" description="Helical" evidence="10">
    <location>
        <begin position="967"/>
        <end position="986"/>
    </location>
</feature>
<evidence type="ECO:0000313" key="12">
    <source>
        <dbReference type="EMBL" id="RMX56528.1"/>
    </source>
</evidence>
<evidence type="ECO:0000256" key="3">
    <source>
        <dbReference type="ARBA" id="ARBA00022692"/>
    </source>
</evidence>
<feature type="transmembrane region" description="Helical" evidence="10">
    <location>
        <begin position="167"/>
        <end position="191"/>
    </location>
</feature>
<feature type="transmembrane region" description="Helical" evidence="10">
    <location>
        <begin position="489"/>
        <end position="509"/>
    </location>
</feature>
<keyword evidence="13" id="KW-1185">Reference proteome</keyword>